<gene>
    <name evidence="2" type="ORF">EVOR1521_LOCUS15463</name>
</gene>
<comment type="caution">
    <text evidence="2">The sequence shown here is derived from an EMBL/GenBank/DDBJ whole genome shotgun (WGS) entry which is preliminary data.</text>
</comment>
<dbReference type="AlphaFoldDB" id="A0AA36ILE4"/>
<dbReference type="Proteomes" id="UP001178507">
    <property type="component" value="Unassembled WGS sequence"/>
</dbReference>
<proteinExistence type="predicted"/>
<evidence type="ECO:0000313" key="3">
    <source>
        <dbReference type="Proteomes" id="UP001178507"/>
    </source>
</evidence>
<sequence length="1056" mass="116464">MQPWPKRLPGTGRPVRVPTGEALPSASSAAVQRATVRAEATAKSRSRKRKAAAAAPDSSKSQATKRVRSSFGARDAALDVGAVAQRLAAGRSSRNYVLLLQTSLLSAISTEQLTSLPAVRGLTATWQGQDVLVLDSFMVRGCPRNDVAILRLAAAGQWVLGDVVTCRSAELSSVRLQHEVVEVARGRVVVKEFCDAADPAQAVHRARAKAAEAASVSESRTLSWMSAQPQPLARRSLKPAAAELHEKRFPGHRVLPRADRQRFEFTLDVPCPQIWDMTPWRCRSCDSETWQVTPADMDAECSRLGLGAVIRCEDTRHGKVSASPLLLFWLLFMLYSNLNLHAVRRKLLDLYSASVLHAAQMTPSLSEAAQLRWILMCVPDHHAIKDILLKCFEGYVQKRVDLMQERQCVYNGQLIRGDGNYDLAKAVVSMVDGKRTHRYSVALGWCGVDGSLLAPVSLAEAESWPCVEASLGPLLRKIKRARLQAGFSLEESLPCFHATDSYHKHRQKLCKLYGRVWQDLRVEGRAPTRCKDAYGKIAVASEDGSLARWLFRVTGEPMHDLFALRRIASPAANDCRCFLKDHESLILRLNAPPRPSQAASGATAADLAVTHAAQELLRACVKESAAKVAEAVASAPAEAQELRALLACENGQDHEVWPALFKAAPPHGVLARTARLLGATLPAKHGYYNYQSKEDFLDEVRRMEAWYREPRRDARRRRGIDRRQVPSAEVKGRAKVWTAKVAAHYSRLRAPVRLQGLMRWREAALALHAAGIESHSGTVPVERLWANIGRFIPKEATNISEAWWSFLSNLAFLRFNYRHFHKHGLPGWAREDTLVHEQVEGVMKLAEAVLFGGEESLAVELGAWATSMGCGQPSLASSGQDDVEAEAASTPDLYCRVLKPMWCRALASGEKMFEAQSYREKKGNAMKFAKAGVWVLFGESGSEQVAGAAVLAGPAMRNIKLAEIQGGVGSLPQHLQAPFSEYIAGAVKVDLVDVQIVYDLRPLSLSWGQVAAMLKCKVSRNIGFTRVRCQDEAAWQRFRELVADERVPIREGPPRA</sequence>
<feature type="region of interest" description="Disordered" evidence="1">
    <location>
        <begin position="1"/>
        <end position="68"/>
    </location>
</feature>
<name>A0AA36ILE4_9DINO</name>
<reference evidence="2" key="1">
    <citation type="submission" date="2023-08" db="EMBL/GenBank/DDBJ databases">
        <authorList>
            <person name="Chen Y."/>
            <person name="Shah S."/>
            <person name="Dougan E. K."/>
            <person name="Thang M."/>
            <person name="Chan C."/>
        </authorList>
    </citation>
    <scope>NUCLEOTIDE SEQUENCE</scope>
</reference>
<dbReference type="EMBL" id="CAUJNA010001973">
    <property type="protein sequence ID" value="CAJ1389942.1"/>
    <property type="molecule type" value="Genomic_DNA"/>
</dbReference>
<evidence type="ECO:0000313" key="2">
    <source>
        <dbReference type="EMBL" id="CAJ1389942.1"/>
    </source>
</evidence>
<protein>
    <submittedName>
        <fullName evidence="2">Uncharacterized protein</fullName>
    </submittedName>
</protein>
<accession>A0AA36ILE4</accession>
<evidence type="ECO:0000256" key="1">
    <source>
        <dbReference type="SAM" id="MobiDB-lite"/>
    </source>
</evidence>
<keyword evidence="3" id="KW-1185">Reference proteome</keyword>
<organism evidence="2 3">
    <name type="scientific">Effrenium voratum</name>
    <dbReference type="NCBI Taxonomy" id="2562239"/>
    <lineage>
        <taxon>Eukaryota</taxon>
        <taxon>Sar</taxon>
        <taxon>Alveolata</taxon>
        <taxon>Dinophyceae</taxon>
        <taxon>Suessiales</taxon>
        <taxon>Symbiodiniaceae</taxon>
        <taxon>Effrenium</taxon>
    </lineage>
</organism>
<feature type="compositionally biased region" description="Low complexity" evidence="1">
    <location>
        <begin position="52"/>
        <end position="62"/>
    </location>
</feature>